<reference evidence="2 3" key="1">
    <citation type="journal article" date="2024" name="Nat. Commun.">
        <title>Phylogenomics reveals the evolutionary origins of lichenization in chlorophyte algae.</title>
        <authorList>
            <person name="Puginier C."/>
            <person name="Libourel C."/>
            <person name="Otte J."/>
            <person name="Skaloud P."/>
            <person name="Haon M."/>
            <person name="Grisel S."/>
            <person name="Petersen M."/>
            <person name="Berrin J.G."/>
            <person name="Delaux P.M."/>
            <person name="Dal Grande F."/>
            <person name="Keller J."/>
        </authorList>
    </citation>
    <scope>NUCLEOTIDE SEQUENCE [LARGE SCALE GENOMIC DNA]</scope>
    <source>
        <strain evidence="2 3">SAG 2145</strain>
    </source>
</reference>
<evidence type="ECO:0000313" key="3">
    <source>
        <dbReference type="Proteomes" id="UP001438707"/>
    </source>
</evidence>
<feature type="compositionally biased region" description="Low complexity" evidence="1">
    <location>
        <begin position="237"/>
        <end position="247"/>
    </location>
</feature>
<gene>
    <name evidence="2" type="ORF">WJX74_002108</name>
</gene>
<proteinExistence type="predicted"/>
<feature type="region of interest" description="Disordered" evidence="1">
    <location>
        <begin position="237"/>
        <end position="304"/>
    </location>
</feature>
<protein>
    <submittedName>
        <fullName evidence="2">Uncharacterized protein</fullName>
    </submittedName>
</protein>
<keyword evidence="3" id="KW-1185">Reference proteome</keyword>
<feature type="compositionally biased region" description="Polar residues" evidence="1">
    <location>
        <begin position="160"/>
        <end position="170"/>
    </location>
</feature>
<evidence type="ECO:0000313" key="2">
    <source>
        <dbReference type="EMBL" id="KAK9836517.1"/>
    </source>
</evidence>
<feature type="compositionally biased region" description="Low complexity" evidence="1">
    <location>
        <begin position="186"/>
        <end position="198"/>
    </location>
</feature>
<feature type="region of interest" description="Disordered" evidence="1">
    <location>
        <begin position="25"/>
        <end position="45"/>
    </location>
</feature>
<sequence length="615" mass="65904">MTEPDSPHRLLDPFEREACELLLTSVPAGQPSGSVTPSQRLEQRGINSPDEALAQPEMEELDLQWTDPSGQLVQGQAFTQEWHVDWHPGGTASSSHAGRSHRSLPAGTTFGRNLLLGDLQSVCTDFNPNVRANSAPAASMTSSTRLHRSSHRGLTGTGQGASSPQDSQTILVAGGRISPAGPSTQSAPEASADAPSASVHAPTASDLPSGPGLPEASPQTSQHGRYTSLVPAASVAAPSASAQTSTSGLPELNPRAAQYGGRAKLQLRSAKRQAVKDEASTSAQDPSRDVRQAAKRRPPPVQSLTEMEVAANVESLQQPAGPASGSHVRRLETIQHLTDLTRLPGSELSHPNDDLRRLSLQRMHVHPGWHAVVPCESSIAMVYLSLETGNLDLGIDLEPAGQKVSTVRELLQVPSADMQRVILSSIQTCANAKAFKREDMDECHLSMMRHAGMLGLLCSVSVTCQQVDPTLTGKALLDMQTGPAQQPPDFDEVKTSLRLAPQQVVMARKIWHMVCSTVEQLESERQALLSSVCPVDVQPSAWQQPTGLQPTYLSRVMDRAAKLTDNARLQQEVVRNAGRLWFWEANNPDTGARIICRSSPGCPDVFGTLRVVGST</sequence>
<accession>A0AAW1RRX3</accession>
<organism evidence="2 3">
    <name type="scientific">Apatococcus lobatus</name>
    <dbReference type="NCBI Taxonomy" id="904363"/>
    <lineage>
        <taxon>Eukaryota</taxon>
        <taxon>Viridiplantae</taxon>
        <taxon>Chlorophyta</taxon>
        <taxon>core chlorophytes</taxon>
        <taxon>Trebouxiophyceae</taxon>
        <taxon>Chlorellales</taxon>
        <taxon>Chlorellaceae</taxon>
        <taxon>Apatococcus</taxon>
    </lineage>
</organism>
<feature type="region of interest" description="Disordered" evidence="1">
    <location>
        <begin position="133"/>
        <end position="225"/>
    </location>
</feature>
<evidence type="ECO:0000256" key="1">
    <source>
        <dbReference type="SAM" id="MobiDB-lite"/>
    </source>
</evidence>
<dbReference type="EMBL" id="JALJOS010000007">
    <property type="protein sequence ID" value="KAK9836517.1"/>
    <property type="molecule type" value="Genomic_DNA"/>
</dbReference>
<dbReference type="AlphaFoldDB" id="A0AAW1RRX3"/>
<name>A0AAW1RRX3_9CHLO</name>
<dbReference type="Proteomes" id="UP001438707">
    <property type="component" value="Unassembled WGS sequence"/>
</dbReference>
<comment type="caution">
    <text evidence="2">The sequence shown here is derived from an EMBL/GenBank/DDBJ whole genome shotgun (WGS) entry which is preliminary data.</text>
</comment>
<feature type="compositionally biased region" description="Polar residues" evidence="1">
    <location>
        <begin position="31"/>
        <end position="40"/>
    </location>
</feature>